<dbReference type="InterPro" id="IPR053137">
    <property type="entry name" value="NLR-like"/>
</dbReference>
<organism evidence="1 2">
    <name type="scientific">Polychaeton citri CBS 116435</name>
    <dbReference type="NCBI Taxonomy" id="1314669"/>
    <lineage>
        <taxon>Eukaryota</taxon>
        <taxon>Fungi</taxon>
        <taxon>Dikarya</taxon>
        <taxon>Ascomycota</taxon>
        <taxon>Pezizomycotina</taxon>
        <taxon>Dothideomycetes</taxon>
        <taxon>Dothideomycetidae</taxon>
        <taxon>Capnodiales</taxon>
        <taxon>Capnodiaceae</taxon>
        <taxon>Polychaeton</taxon>
    </lineage>
</organism>
<reference evidence="1" key="1">
    <citation type="journal article" date="2020" name="Stud. Mycol.">
        <title>101 Dothideomycetes genomes: a test case for predicting lifestyles and emergence of pathogens.</title>
        <authorList>
            <person name="Haridas S."/>
            <person name="Albert R."/>
            <person name="Binder M."/>
            <person name="Bloem J."/>
            <person name="Labutti K."/>
            <person name="Salamov A."/>
            <person name="Andreopoulos B."/>
            <person name="Baker S."/>
            <person name="Barry K."/>
            <person name="Bills G."/>
            <person name="Bluhm B."/>
            <person name="Cannon C."/>
            <person name="Castanera R."/>
            <person name="Culley D."/>
            <person name="Daum C."/>
            <person name="Ezra D."/>
            <person name="Gonzalez J."/>
            <person name="Henrissat B."/>
            <person name="Kuo A."/>
            <person name="Liang C."/>
            <person name="Lipzen A."/>
            <person name="Lutzoni F."/>
            <person name="Magnuson J."/>
            <person name="Mondo S."/>
            <person name="Nolan M."/>
            <person name="Ohm R."/>
            <person name="Pangilinan J."/>
            <person name="Park H.-J."/>
            <person name="Ramirez L."/>
            <person name="Alfaro M."/>
            <person name="Sun H."/>
            <person name="Tritt A."/>
            <person name="Yoshinaga Y."/>
            <person name="Zwiers L.-H."/>
            <person name="Turgeon B."/>
            <person name="Goodwin S."/>
            <person name="Spatafora J."/>
            <person name="Crous P."/>
            <person name="Grigoriev I."/>
        </authorList>
    </citation>
    <scope>NUCLEOTIDE SEQUENCE</scope>
    <source>
        <strain evidence="1">CBS 116435</strain>
    </source>
</reference>
<dbReference type="PANTHER" id="PTHR46082:SF11">
    <property type="entry name" value="AAA+ ATPASE DOMAIN-CONTAINING PROTEIN-RELATED"/>
    <property type="match status" value="1"/>
</dbReference>
<gene>
    <name evidence="1" type="ORF">K431DRAFT_201231</name>
</gene>
<dbReference type="PANTHER" id="PTHR46082">
    <property type="entry name" value="ATP/GTP-BINDING PROTEIN-RELATED"/>
    <property type="match status" value="1"/>
</dbReference>
<dbReference type="Gene3D" id="1.25.40.10">
    <property type="entry name" value="Tetratricopeptide repeat domain"/>
    <property type="match status" value="1"/>
</dbReference>
<evidence type="ECO:0000313" key="2">
    <source>
        <dbReference type="Proteomes" id="UP000799441"/>
    </source>
</evidence>
<dbReference type="Proteomes" id="UP000799441">
    <property type="component" value="Unassembled WGS sequence"/>
</dbReference>
<keyword evidence="2" id="KW-1185">Reference proteome</keyword>
<evidence type="ECO:0008006" key="3">
    <source>
        <dbReference type="Google" id="ProtNLM"/>
    </source>
</evidence>
<name>A0A9P4Q494_9PEZI</name>
<feature type="non-terminal residue" evidence="1">
    <location>
        <position position="88"/>
    </location>
</feature>
<sequence length="88" mass="9889">MSNLASTFWYQGQWNEAEQLQLKVIETSKTTSRTVLGLEHPDTLASMHNLVGNYYDQGRIQEAQKLVPSCVEAQTRQLGARHPNTQGS</sequence>
<evidence type="ECO:0000313" key="1">
    <source>
        <dbReference type="EMBL" id="KAF2719285.1"/>
    </source>
</evidence>
<comment type="caution">
    <text evidence="1">The sequence shown here is derived from an EMBL/GenBank/DDBJ whole genome shotgun (WGS) entry which is preliminary data.</text>
</comment>
<protein>
    <recommendedName>
        <fullName evidence="3">Kinesin light chain</fullName>
    </recommendedName>
</protein>
<proteinExistence type="predicted"/>
<dbReference type="InterPro" id="IPR011990">
    <property type="entry name" value="TPR-like_helical_dom_sf"/>
</dbReference>
<dbReference type="AlphaFoldDB" id="A0A9P4Q494"/>
<accession>A0A9P4Q494</accession>
<dbReference type="Pfam" id="PF13424">
    <property type="entry name" value="TPR_12"/>
    <property type="match status" value="1"/>
</dbReference>
<dbReference type="EMBL" id="MU003813">
    <property type="protein sequence ID" value="KAF2719285.1"/>
    <property type="molecule type" value="Genomic_DNA"/>
</dbReference>
<dbReference type="SUPFAM" id="SSF48452">
    <property type="entry name" value="TPR-like"/>
    <property type="match status" value="1"/>
</dbReference>
<dbReference type="OrthoDB" id="5986190at2759"/>